<protein>
    <submittedName>
        <fullName evidence="2">Retrovirus-related Pol polyprotein from transposon 17.6</fullName>
    </submittedName>
</protein>
<dbReference type="AlphaFoldDB" id="A0A9P6KYK6"/>
<evidence type="ECO:0000313" key="3">
    <source>
        <dbReference type="Proteomes" id="UP000740883"/>
    </source>
</evidence>
<sequence>MLNQAIIKFICVHGILRKLQLIAERDGLFEFTKMPFRLVNGPSVFQRAMNKLLKDFIFKIVVVYMDDILIYSKTLEEQKQHVLKVIGKLKTVGLKLNDIKM</sequence>
<organism evidence="2 3">
    <name type="scientific">Nosema granulosis</name>
    <dbReference type="NCBI Taxonomy" id="83296"/>
    <lineage>
        <taxon>Eukaryota</taxon>
        <taxon>Fungi</taxon>
        <taxon>Fungi incertae sedis</taxon>
        <taxon>Microsporidia</taxon>
        <taxon>Nosematidae</taxon>
        <taxon>Nosema</taxon>
    </lineage>
</organism>
<dbReference type="Proteomes" id="UP000740883">
    <property type="component" value="Unassembled WGS sequence"/>
</dbReference>
<evidence type="ECO:0000313" key="2">
    <source>
        <dbReference type="EMBL" id="KAF9761962.1"/>
    </source>
</evidence>
<dbReference type="PROSITE" id="PS50878">
    <property type="entry name" value="RT_POL"/>
    <property type="match status" value="1"/>
</dbReference>
<dbReference type="SUPFAM" id="SSF56672">
    <property type="entry name" value="DNA/RNA polymerases"/>
    <property type="match status" value="1"/>
</dbReference>
<feature type="domain" description="Reverse transcriptase" evidence="1">
    <location>
        <begin position="1"/>
        <end position="101"/>
    </location>
</feature>
<dbReference type="EMBL" id="SBJO01000232">
    <property type="protein sequence ID" value="KAF9761962.1"/>
    <property type="molecule type" value="Genomic_DNA"/>
</dbReference>
<dbReference type="CDD" id="cd01647">
    <property type="entry name" value="RT_LTR"/>
    <property type="match status" value="1"/>
</dbReference>
<comment type="caution">
    <text evidence="2">The sequence shown here is derived from an EMBL/GenBank/DDBJ whole genome shotgun (WGS) entry which is preliminary data.</text>
</comment>
<keyword evidence="3" id="KW-1185">Reference proteome</keyword>
<accession>A0A9P6KYK6</accession>
<dbReference type="Gene3D" id="3.30.70.270">
    <property type="match status" value="1"/>
</dbReference>
<name>A0A9P6KYK6_9MICR</name>
<dbReference type="PANTHER" id="PTHR24559">
    <property type="entry name" value="TRANSPOSON TY3-I GAG-POL POLYPROTEIN"/>
    <property type="match status" value="1"/>
</dbReference>
<dbReference type="PANTHER" id="PTHR24559:SF444">
    <property type="entry name" value="REVERSE TRANSCRIPTASE DOMAIN-CONTAINING PROTEIN"/>
    <property type="match status" value="1"/>
</dbReference>
<dbReference type="InterPro" id="IPR053134">
    <property type="entry name" value="RNA-dir_DNA_polymerase"/>
</dbReference>
<dbReference type="OrthoDB" id="4236307at2759"/>
<evidence type="ECO:0000259" key="1">
    <source>
        <dbReference type="PROSITE" id="PS50878"/>
    </source>
</evidence>
<dbReference type="InterPro" id="IPR043128">
    <property type="entry name" value="Rev_trsase/Diguanyl_cyclase"/>
</dbReference>
<dbReference type="InterPro" id="IPR000477">
    <property type="entry name" value="RT_dom"/>
</dbReference>
<reference evidence="2 3" key="1">
    <citation type="journal article" date="2020" name="Genome Biol. Evol.">
        <title>Comparative genomics of strictly vertically transmitted, feminizing microsporidia endosymbionts of amphipod crustaceans.</title>
        <authorList>
            <person name="Cormier A."/>
            <person name="Chebbi M.A."/>
            <person name="Giraud I."/>
            <person name="Wattier R."/>
            <person name="Teixeira M."/>
            <person name="Gilbert C."/>
            <person name="Rigaud T."/>
            <person name="Cordaux R."/>
        </authorList>
    </citation>
    <scope>NUCLEOTIDE SEQUENCE [LARGE SCALE GENOMIC DNA]</scope>
    <source>
        <strain evidence="2 3">Ou3-Ou53</strain>
    </source>
</reference>
<dbReference type="InterPro" id="IPR043502">
    <property type="entry name" value="DNA/RNA_pol_sf"/>
</dbReference>
<gene>
    <name evidence="2" type="primary">pol_190</name>
    <name evidence="2" type="ORF">NGRA_2306</name>
</gene>
<proteinExistence type="predicted"/>
<dbReference type="Pfam" id="PF00078">
    <property type="entry name" value="RVT_1"/>
    <property type="match status" value="1"/>
</dbReference>